<feature type="chain" id="PRO_5025023628" description="monoamine oxidase" evidence="4">
    <location>
        <begin position="20"/>
        <end position="341"/>
    </location>
</feature>
<proteinExistence type="inferred from homology"/>
<evidence type="ECO:0000256" key="4">
    <source>
        <dbReference type="SAM" id="SignalP"/>
    </source>
</evidence>
<dbReference type="InterPro" id="IPR036188">
    <property type="entry name" value="FAD/NAD-bd_sf"/>
</dbReference>
<feature type="domain" description="Amine oxidase" evidence="5">
    <location>
        <begin position="276"/>
        <end position="336"/>
    </location>
</feature>
<accession>A0A5N7CNT4</accession>
<comment type="similarity">
    <text evidence="1">Belongs to the flavin monoamine oxidase family.</text>
</comment>
<dbReference type="InterPro" id="IPR050703">
    <property type="entry name" value="Flavin_MAO"/>
</dbReference>
<evidence type="ECO:0000256" key="3">
    <source>
        <dbReference type="ARBA" id="ARBA00048448"/>
    </source>
</evidence>
<dbReference type="Pfam" id="PF01593">
    <property type="entry name" value="Amino_oxidase"/>
    <property type="match status" value="2"/>
</dbReference>
<dbReference type="Pfam" id="PF13450">
    <property type="entry name" value="NAD_binding_8"/>
    <property type="match status" value="1"/>
</dbReference>
<dbReference type="PANTHER" id="PTHR43563:SF14">
    <property type="entry name" value="AMINE OXIDASE"/>
    <property type="match status" value="1"/>
</dbReference>
<dbReference type="InterPro" id="IPR002937">
    <property type="entry name" value="Amino_oxidase"/>
</dbReference>
<comment type="catalytic activity">
    <reaction evidence="3">
        <text>a secondary aliphatic amine + O2 + H2O = a primary amine + an aldehyde + H2O2</text>
        <dbReference type="Rhea" id="RHEA:26414"/>
        <dbReference type="ChEBI" id="CHEBI:15377"/>
        <dbReference type="ChEBI" id="CHEBI:15379"/>
        <dbReference type="ChEBI" id="CHEBI:16240"/>
        <dbReference type="ChEBI" id="CHEBI:17478"/>
        <dbReference type="ChEBI" id="CHEBI:58855"/>
        <dbReference type="ChEBI" id="CHEBI:65296"/>
        <dbReference type="EC" id="1.4.3.4"/>
    </reaction>
</comment>
<dbReference type="GO" id="GO:0097621">
    <property type="term" value="F:monoamine oxidase activity"/>
    <property type="evidence" value="ECO:0007669"/>
    <property type="project" value="UniProtKB-EC"/>
</dbReference>
<dbReference type="Gene3D" id="3.90.660.10">
    <property type="match status" value="1"/>
</dbReference>
<evidence type="ECO:0000259" key="5">
    <source>
        <dbReference type="Pfam" id="PF01593"/>
    </source>
</evidence>
<dbReference type="PANTHER" id="PTHR43563">
    <property type="entry name" value="AMINE OXIDASE"/>
    <property type="match status" value="1"/>
</dbReference>
<evidence type="ECO:0000313" key="6">
    <source>
        <dbReference type="EMBL" id="KAE8395930.1"/>
    </source>
</evidence>
<name>A0A5N7CNT4_PETAA</name>
<feature type="domain" description="Amine oxidase" evidence="5">
    <location>
        <begin position="146"/>
        <end position="236"/>
    </location>
</feature>
<dbReference type="SUPFAM" id="SSF54373">
    <property type="entry name" value="FAD-linked reductases, C-terminal domain"/>
    <property type="match status" value="1"/>
</dbReference>
<feature type="signal peptide" evidence="4">
    <location>
        <begin position="1"/>
        <end position="19"/>
    </location>
</feature>
<dbReference type="Gene3D" id="3.50.50.60">
    <property type="entry name" value="FAD/NAD(P)-binding domain"/>
    <property type="match status" value="3"/>
</dbReference>
<gene>
    <name evidence="6" type="ORF">BDV23DRAFT_168260</name>
</gene>
<organism evidence="6">
    <name type="scientific">Petromyces alliaceus</name>
    <name type="common">Aspergillus alliaceus</name>
    <dbReference type="NCBI Taxonomy" id="209559"/>
    <lineage>
        <taxon>Eukaryota</taxon>
        <taxon>Fungi</taxon>
        <taxon>Dikarya</taxon>
        <taxon>Ascomycota</taxon>
        <taxon>Pezizomycotina</taxon>
        <taxon>Eurotiomycetes</taxon>
        <taxon>Eurotiomycetidae</taxon>
        <taxon>Eurotiales</taxon>
        <taxon>Aspergillaceae</taxon>
        <taxon>Aspergillus</taxon>
        <taxon>Aspergillus subgen. Circumdati</taxon>
    </lineage>
</organism>
<dbReference type="Proteomes" id="UP000326877">
    <property type="component" value="Unassembled WGS sequence"/>
</dbReference>
<sequence>MHLFVSIWHIPFFIASAVGIQNVDVAIIGGGLSGLATAKEIAKAGKSFAILEARDRLRLEELGAEFVGPTQDRVLALAAELSLTAYPTYTAGKSISVSKCVNMGRMTLKSFLEARITLQDWLFLFETAIRSSILSTETKEPSLLTQLLATALAEKLGAQNIYLDSPVGKVKLNGGRYTVMSNRLQVSAKHVVVAMSPPLAGRIFYDPLLPAGRDQLTQRMPMGSIGKAIAIYPKPYDTGDIRAAFDNTPANATFGAILGFIEADEMRALDKVSQTEVKVLLQQWDMEEFSRVLTQYGCYLRNPAGNIHFAGTKTSPYWTGYMDGAIRSGERAAAEVNPSTH</sequence>
<dbReference type="SUPFAM" id="SSF51905">
    <property type="entry name" value="FAD/NAD(P)-binding domain"/>
    <property type="match status" value="1"/>
</dbReference>
<dbReference type="AlphaFoldDB" id="A0A5N7CNT4"/>
<evidence type="ECO:0000256" key="2">
    <source>
        <dbReference type="ARBA" id="ARBA00012804"/>
    </source>
</evidence>
<reference evidence="6" key="1">
    <citation type="submission" date="2019-04" db="EMBL/GenBank/DDBJ databases">
        <title>Friends and foes A comparative genomics studyof 23 Aspergillus species from section Flavi.</title>
        <authorList>
            <consortium name="DOE Joint Genome Institute"/>
            <person name="Kjaerbolling I."/>
            <person name="Vesth T."/>
            <person name="Frisvad J.C."/>
            <person name="Nybo J.L."/>
            <person name="Theobald S."/>
            <person name="Kildgaard S."/>
            <person name="Isbrandt T."/>
            <person name="Kuo A."/>
            <person name="Sato A."/>
            <person name="Lyhne E.K."/>
            <person name="Kogle M.E."/>
            <person name="Wiebenga A."/>
            <person name="Kun R.S."/>
            <person name="Lubbers R.J."/>
            <person name="Makela M.R."/>
            <person name="Barry K."/>
            <person name="Chovatia M."/>
            <person name="Clum A."/>
            <person name="Daum C."/>
            <person name="Haridas S."/>
            <person name="He G."/>
            <person name="LaButti K."/>
            <person name="Lipzen A."/>
            <person name="Mondo S."/>
            <person name="Riley R."/>
            <person name="Salamov A."/>
            <person name="Simmons B.A."/>
            <person name="Magnuson J.K."/>
            <person name="Henrissat B."/>
            <person name="Mortensen U.H."/>
            <person name="Larsen T.O."/>
            <person name="Devries R.P."/>
            <person name="Grigoriev I.V."/>
            <person name="Machida M."/>
            <person name="Baker S.E."/>
            <person name="Andersen M.R."/>
        </authorList>
    </citation>
    <scope>NUCLEOTIDE SEQUENCE [LARGE SCALE GENOMIC DNA]</scope>
    <source>
        <strain evidence="6">IBT 14317</strain>
    </source>
</reference>
<evidence type="ECO:0000256" key="1">
    <source>
        <dbReference type="ARBA" id="ARBA00005995"/>
    </source>
</evidence>
<dbReference type="EMBL" id="ML735216">
    <property type="protein sequence ID" value="KAE8395930.1"/>
    <property type="molecule type" value="Genomic_DNA"/>
</dbReference>
<dbReference type="EC" id="1.4.3.4" evidence="2"/>
<dbReference type="OrthoDB" id="5046242at2759"/>
<keyword evidence="4" id="KW-0732">Signal</keyword>
<protein>
    <recommendedName>
        <fullName evidence="2">monoamine oxidase</fullName>
        <ecNumber evidence="2">1.4.3.4</ecNumber>
    </recommendedName>
</protein>